<dbReference type="PANTHER" id="PTHR42808:SF4">
    <property type="entry name" value="SHORT CHAIN DEHYDROGENASE"/>
    <property type="match status" value="1"/>
</dbReference>
<dbReference type="AlphaFoldDB" id="A0ABD5U954"/>
<dbReference type="Proteomes" id="UP001596406">
    <property type="component" value="Unassembled WGS sequence"/>
</dbReference>
<dbReference type="InterPro" id="IPR057326">
    <property type="entry name" value="KR_dom"/>
</dbReference>
<sequence length="283" mass="30636">MLDTPDLDGRVAFITGTTRGIGKAIALSLAECGADVVSTGKTTETDDADLPGSVEQTAREIRERGVESLAIPLDVRDERAVHDAVDRTVEELGSVDVLVNNAGAIQLANVADMPAKRFDLMMDVNVRAAYVCSRAVLPYMREQEYGHVLMASPPIRVEKAPGKAAYALSKLGMTFLALSLADELAGENVGVNAFWPVTAIDSRATRYFGMGTEEDWRTPEVLCDTVREIVRQRPSECTGNAFYDEEVLRAAGVEDFSRYAVVEGASPGPASARLFDPDYEPET</sequence>
<dbReference type="EMBL" id="JBHSXM010000001">
    <property type="protein sequence ID" value="MFC6835338.1"/>
    <property type="molecule type" value="Genomic_DNA"/>
</dbReference>
<name>A0ABD5U954_9EURY</name>
<reference evidence="3 4" key="1">
    <citation type="journal article" date="2019" name="Int. J. Syst. Evol. Microbiol.">
        <title>The Global Catalogue of Microorganisms (GCM) 10K type strain sequencing project: providing services to taxonomists for standard genome sequencing and annotation.</title>
        <authorList>
            <consortium name="The Broad Institute Genomics Platform"/>
            <consortium name="The Broad Institute Genome Sequencing Center for Infectious Disease"/>
            <person name="Wu L."/>
            <person name="Ma J."/>
        </authorList>
    </citation>
    <scope>NUCLEOTIDE SEQUENCE [LARGE SCALE GENOMIC DNA]</scope>
    <source>
        <strain evidence="3 4">PSRA2</strain>
    </source>
</reference>
<dbReference type="NCBIfam" id="NF006133">
    <property type="entry name" value="PRK08278.1"/>
    <property type="match status" value="1"/>
</dbReference>
<evidence type="ECO:0000256" key="1">
    <source>
        <dbReference type="RuleBase" id="RU000363"/>
    </source>
</evidence>
<protein>
    <submittedName>
        <fullName evidence="3">SDR family oxidoreductase</fullName>
    </submittedName>
</protein>
<dbReference type="SMART" id="SM00822">
    <property type="entry name" value="PKS_KR"/>
    <property type="match status" value="1"/>
</dbReference>
<accession>A0ABD5U954</accession>
<feature type="domain" description="Ketoreductase" evidence="2">
    <location>
        <begin position="10"/>
        <end position="200"/>
    </location>
</feature>
<dbReference type="Pfam" id="PF00106">
    <property type="entry name" value="adh_short"/>
    <property type="match status" value="1"/>
</dbReference>
<evidence type="ECO:0000313" key="3">
    <source>
        <dbReference type="EMBL" id="MFC6835338.1"/>
    </source>
</evidence>
<evidence type="ECO:0000259" key="2">
    <source>
        <dbReference type="SMART" id="SM00822"/>
    </source>
</evidence>
<dbReference type="PRINTS" id="PR00081">
    <property type="entry name" value="GDHRDH"/>
</dbReference>
<proteinExistence type="inferred from homology"/>
<comment type="similarity">
    <text evidence="1">Belongs to the short-chain dehydrogenases/reductases (SDR) family.</text>
</comment>
<dbReference type="InterPro" id="IPR036291">
    <property type="entry name" value="NAD(P)-bd_dom_sf"/>
</dbReference>
<organism evidence="3 4">
    <name type="scientific">Halomarina ordinaria</name>
    <dbReference type="NCBI Taxonomy" id="3033939"/>
    <lineage>
        <taxon>Archaea</taxon>
        <taxon>Methanobacteriati</taxon>
        <taxon>Methanobacteriota</taxon>
        <taxon>Stenosarchaea group</taxon>
        <taxon>Halobacteria</taxon>
        <taxon>Halobacteriales</taxon>
        <taxon>Natronomonadaceae</taxon>
        <taxon>Halomarina</taxon>
    </lineage>
</organism>
<dbReference type="RefSeq" id="WP_304447041.1">
    <property type="nucleotide sequence ID" value="NZ_JARRAH010000001.1"/>
</dbReference>
<gene>
    <name evidence="3" type="ORF">ACFQHK_02310</name>
</gene>
<dbReference type="InterPro" id="IPR002347">
    <property type="entry name" value="SDR_fam"/>
</dbReference>
<dbReference type="InterPro" id="IPR051935">
    <property type="entry name" value="HSDL2"/>
</dbReference>
<dbReference type="Gene3D" id="3.40.50.720">
    <property type="entry name" value="NAD(P)-binding Rossmann-like Domain"/>
    <property type="match status" value="1"/>
</dbReference>
<dbReference type="PANTHER" id="PTHR42808">
    <property type="entry name" value="HYDROXYSTEROID DEHYDROGENASE-LIKE PROTEIN 2"/>
    <property type="match status" value="1"/>
</dbReference>
<comment type="caution">
    <text evidence="3">The sequence shown here is derived from an EMBL/GenBank/DDBJ whole genome shotgun (WGS) entry which is preliminary data.</text>
</comment>
<keyword evidence="4" id="KW-1185">Reference proteome</keyword>
<dbReference type="PRINTS" id="PR00080">
    <property type="entry name" value="SDRFAMILY"/>
</dbReference>
<dbReference type="SUPFAM" id="SSF51735">
    <property type="entry name" value="NAD(P)-binding Rossmann-fold domains"/>
    <property type="match status" value="1"/>
</dbReference>
<evidence type="ECO:0000313" key="4">
    <source>
        <dbReference type="Proteomes" id="UP001596406"/>
    </source>
</evidence>